<feature type="binding site" evidence="9">
    <location>
        <position position="35"/>
    </location>
    <ligand>
        <name>NADPH</name>
        <dbReference type="ChEBI" id="CHEBI:57783"/>
    </ligand>
</feature>
<comment type="pathway">
    <text evidence="1 9">Isoprenoid biosynthesis; isopentenyl diphosphate biosynthesis via DXP pathway; isopentenyl diphosphate from 1-deoxy-D-xylulose 5-phosphate: step 1/6.</text>
</comment>
<dbReference type="SUPFAM" id="SSF51735">
    <property type="entry name" value="NAD(P)-binding Rossmann-fold domains"/>
    <property type="match status" value="1"/>
</dbReference>
<feature type="binding site" evidence="9">
    <location>
        <position position="240"/>
    </location>
    <ligand>
        <name>1-deoxy-D-xylulose 5-phosphate</name>
        <dbReference type="ChEBI" id="CHEBI:57792"/>
    </ligand>
</feature>
<dbReference type="UniPathway" id="UPA00056">
    <property type="reaction ID" value="UER00092"/>
</dbReference>
<keyword evidence="13" id="KW-0413">Isomerase</keyword>
<feature type="binding site" evidence="9">
    <location>
        <position position="259"/>
    </location>
    <ligand>
        <name>1-deoxy-D-xylulose 5-phosphate</name>
        <dbReference type="ChEBI" id="CHEBI:57792"/>
    </ligand>
</feature>
<feature type="binding site" evidence="9">
    <location>
        <position position="253"/>
    </location>
    <ligand>
        <name>1-deoxy-D-xylulose 5-phosphate</name>
        <dbReference type="ChEBI" id="CHEBI:57792"/>
    </ligand>
</feature>
<accession>A0A133XX10</accession>
<keyword evidence="4 9" id="KW-0521">NADP</keyword>
<evidence type="ECO:0000313" key="13">
    <source>
        <dbReference type="EMBL" id="KXB35469.1"/>
    </source>
</evidence>
<dbReference type="Gene3D" id="3.40.50.720">
    <property type="entry name" value="NAD(P)-binding Rossmann-like Domain"/>
    <property type="match status" value="1"/>
</dbReference>
<feature type="binding site" evidence="9">
    <location>
        <position position="36"/>
    </location>
    <ligand>
        <name>NADPH</name>
        <dbReference type="ChEBI" id="CHEBI:57783"/>
    </ligand>
</feature>
<feature type="binding site" evidence="9">
    <location>
        <position position="168"/>
    </location>
    <ligand>
        <name>1-deoxy-D-xylulose 5-phosphate</name>
        <dbReference type="ChEBI" id="CHEBI:57792"/>
    </ligand>
</feature>
<comment type="cofactor">
    <cofactor evidence="9">
        <name>Mg(2+)</name>
        <dbReference type="ChEBI" id="CHEBI:18420"/>
    </cofactor>
    <cofactor evidence="9">
        <name>Mn(2+)</name>
        <dbReference type="ChEBI" id="CHEBI:29035"/>
    </cofactor>
</comment>
<keyword evidence="5 9" id="KW-0560">Oxidoreductase</keyword>
<comment type="catalytic activity">
    <reaction evidence="8">
        <text>2-C-methyl-D-erythritol 4-phosphate + NADP(+) = 1-deoxy-D-xylulose 5-phosphate + NADPH + H(+)</text>
        <dbReference type="Rhea" id="RHEA:13717"/>
        <dbReference type="ChEBI" id="CHEBI:15378"/>
        <dbReference type="ChEBI" id="CHEBI:57783"/>
        <dbReference type="ChEBI" id="CHEBI:57792"/>
        <dbReference type="ChEBI" id="CHEBI:58262"/>
        <dbReference type="ChEBI" id="CHEBI:58349"/>
        <dbReference type="EC" id="1.1.1.267"/>
    </reaction>
    <physiologicalReaction direction="right-to-left" evidence="8">
        <dbReference type="Rhea" id="RHEA:13719"/>
    </physiologicalReaction>
</comment>
<protein>
    <recommendedName>
        <fullName evidence="9">1-deoxy-D-xylulose 5-phosphate reductoisomerase</fullName>
        <shortName evidence="9">DXP reductoisomerase</shortName>
        <ecNumber evidence="9">1.1.1.267</ecNumber>
    </recommendedName>
    <alternativeName>
        <fullName evidence="9">1-deoxyxylulose-5-phosphate reductoisomerase</fullName>
    </alternativeName>
    <alternativeName>
        <fullName evidence="9">2-C-methyl-D-erythritol 4-phosphate synthase</fullName>
    </alternativeName>
</protein>
<dbReference type="GO" id="GO:0016853">
    <property type="term" value="F:isomerase activity"/>
    <property type="evidence" value="ECO:0007669"/>
    <property type="project" value="UniProtKB-KW"/>
</dbReference>
<evidence type="ECO:0000256" key="6">
    <source>
        <dbReference type="ARBA" id="ARBA00023211"/>
    </source>
</evidence>
<organism evidence="13 14">
    <name type="scientific">Atopobium deltae</name>
    <dbReference type="NCBI Taxonomy" id="1393034"/>
    <lineage>
        <taxon>Bacteria</taxon>
        <taxon>Bacillati</taxon>
        <taxon>Actinomycetota</taxon>
        <taxon>Coriobacteriia</taxon>
        <taxon>Coriobacteriales</taxon>
        <taxon>Atopobiaceae</taxon>
        <taxon>Atopobium</taxon>
    </lineage>
</organism>
<dbReference type="EMBL" id="LSCR01000002">
    <property type="protein sequence ID" value="KXB35469.1"/>
    <property type="molecule type" value="Genomic_DNA"/>
</dbReference>
<evidence type="ECO:0000256" key="1">
    <source>
        <dbReference type="ARBA" id="ARBA00005094"/>
    </source>
</evidence>
<proteinExistence type="inferred from homology"/>
<feature type="binding site" evidence="9">
    <location>
        <position position="37"/>
    </location>
    <ligand>
        <name>NADPH</name>
        <dbReference type="ChEBI" id="CHEBI:57783"/>
    </ligand>
</feature>
<dbReference type="InterPro" id="IPR036291">
    <property type="entry name" value="NAD(P)-bd_dom_sf"/>
</dbReference>
<dbReference type="InterPro" id="IPR013512">
    <property type="entry name" value="DXP_reductoisomerase_N"/>
</dbReference>
<evidence type="ECO:0000259" key="12">
    <source>
        <dbReference type="Pfam" id="PF13288"/>
    </source>
</evidence>
<feature type="binding site" evidence="9">
    <location>
        <position position="217"/>
    </location>
    <ligand>
        <name>1-deoxy-D-xylulose 5-phosphate</name>
        <dbReference type="ChEBI" id="CHEBI:57792"/>
    </ligand>
</feature>
<feature type="binding site" evidence="9">
    <location>
        <position position="34"/>
    </location>
    <ligand>
        <name>NADPH</name>
        <dbReference type="ChEBI" id="CHEBI:57783"/>
    </ligand>
</feature>
<dbReference type="EC" id="1.1.1.267" evidence="9"/>
<evidence type="ECO:0000259" key="10">
    <source>
        <dbReference type="Pfam" id="PF02670"/>
    </source>
</evidence>
<evidence type="ECO:0000256" key="2">
    <source>
        <dbReference type="ARBA" id="ARBA00006825"/>
    </source>
</evidence>
<dbReference type="HAMAP" id="MF_00183">
    <property type="entry name" value="DXP_reductoisom"/>
    <property type="match status" value="1"/>
</dbReference>
<dbReference type="InterPro" id="IPR036169">
    <property type="entry name" value="DXPR_C_sf"/>
</dbReference>
<keyword evidence="9" id="KW-0460">Magnesium</keyword>
<comment type="similarity">
    <text evidence="2 9">Belongs to the DXR family.</text>
</comment>
<dbReference type="SUPFAM" id="SSF55347">
    <property type="entry name" value="Glyceraldehyde-3-phosphate dehydrogenase-like, C-terminal domain"/>
    <property type="match status" value="1"/>
</dbReference>
<dbReference type="Pfam" id="PF08436">
    <property type="entry name" value="DXP_redisom_C"/>
    <property type="match status" value="1"/>
</dbReference>
<dbReference type="SUPFAM" id="SSF69055">
    <property type="entry name" value="1-deoxy-D-xylulose-5-phosphate reductoisomerase, C-terminal domain"/>
    <property type="match status" value="1"/>
</dbReference>
<dbReference type="GO" id="GO:0051484">
    <property type="term" value="P:isopentenyl diphosphate biosynthetic process, methylerythritol 4-phosphate pathway involved in terpenoid biosynthetic process"/>
    <property type="evidence" value="ECO:0007669"/>
    <property type="project" value="TreeGrafter"/>
</dbReference>
<evidence type="ECO:0000256" key="4">
    <source>
        <dbReference type="ARBA" id="ARBA00022857"/>
    </source>
</evidence>
<feature type="domain" description="1-deoxy-D-xylulose 5-phosphate reductoisomerase C-terminal" evidence="11">
    <location>
        <begin position="187"/>
        <end position="270"/>
    </location>
</feature>
<dbReference type="InterPro" id="IPR003821">
    <property type="entry name" value="DXP_reductoisomerase"/>
</dbReference>
<dbReference type="PATRIC" id="fig|1393034.3.peg.113"/>
<comment type="caution">
    <text evidence="13">The sequence shown here is derived from an EMBL/GenBank/DDBJ whole genome shotgun (WGS) entry which is preliminary data.</text>
</comment>
<dbReference type="RefSeq" id="WP_066304436.1">
    <property type="nucleotide sequence ID" value="NZ_KQ959484.1"/>
</dbReference>
<dbReference type="AlphaFoldDB" id="A0A133XX10"/>
<keyword evidence="6 9" id="KW-0464">Manganese</keyword>
<dbReference type="Proteomes" id="UP000070675">
    <property type="component" value="Unassembled WGS sequence"/>
</dbReference>
<gene>
    <name evidence="9" type="primary">dxr</name>
    <name evidence="13" type="ORF">HMPREF3192_00119</name>
</gene>
<dbReference type="GO" id="GO:0030604">
    <property type="term" value="F:1-deoxy-D-xylulose-5-phosphate reductoisomerase activity"/>
    <property type="evidence" value="ECO:0007669"/>
    <property type="project" value="UniProtKB-UniRule"/>
</dbReference>
<dbReference type="GO" id="GO:0070402">
    <property type="term" value="F:NADPH binding"/>
    <property type="evidence" value="ECO:0007669"/>
    <property type="project" value="InterPro"/>
</dbReference>
<dbReference type="InterPro" id="IPR013644">
    <property type="entry name" value="DXP_reductoisomerase_C"/>
</dbReference>
<dbReference type="InterPro" id="IPR026877">
    <property type="entry name" value="DXPR_C"/>
</dbReference>
<dbReference type="Pfam" id="PF02670">
    <property type="entry name" value="DXP_reductoisom"/>
    <property type="match status" value="1"/>
</dbReference>
<evidence type="ECO:0000313" key="14">
    <source>
        <dbReference type="Proteomes" id="UP000070675"/>
    </source>
</evidence>
<keyword evidence="7 9" id="KW-0414">Isoprene biosynthesis</keyword>
<comment type="caution">
    <text evidence="9">Lacks conserved residue(s) required for the propagation of feature annotation.</text>
</comment>
<feature type="binding site" evidence="9">
    <location>
        <position position="192"/>
    </location>
    <ligand>
        <name>1-deoxy-D-xylulose 5-phosphate</name>
        <dbReference type="ChEBI" id="CHEBI:57792"/>
    </ligand>
</feature>
<dbReference type="PANTHER" id="PTHR30525:SF0">
    <property type="entry name" value="1-DEOXY-D-XYLULOSE 5-PHOSPHATE REDUCTOISOMERASE, CHLOROPLASTIC"/>
    <property type="match status" value="1"/>
</dbReference>
<feature type="binding site" evidence="9">
    <location>
        <position position="193"/>
    </location>
    <ligand>
        <name>1-deoxy-D-xylulose 5-phosphate</name>
        <dbReference type="ChEBI" id="CHEBI:57792"/>
    </ligand>
</feature>
<feature type="binding site" evidence="9">
    <location>
        <position position="262"/>
    </location>
    <ligand>
        <name>Mn(2+)</name>
        <dbReference type="ChEBI" id="CHEBI:29035"/>
    </ligand>
</feature>
<dbReference type="PIRSF" id="PIRSF006205">
    <property type="entry name" value="Dxp_reductismrs"/>
    <property type="match status" value="1"/>
</dbReference>
<name>A0A133XX10_9ACTN</name>
<dbReference type="STRING" id="1393034.HMPREF3192_00119"/>
<evidence type="ECO:0000256" key="5">
    <source>
        <dbReference type="ARBA" id="ARBA00023002"/>
    </source>
</evidence>
<sequence length="429" mass="46337">MSILHTPQDASQFASQHTLQDASQPLHVAILGATGSVGLQALDVCRKHADKLQVVAMSARNSVEKLLSLAQEFGVTQLAFSDEAQKDNPAILKWADSQRQHPVATPQTTSVPAPQMSSLAIGFGSQAVADLAALEEVDLVLVSVVGAAGILPAYTALINDKILALANKEALVCAGDLLMPLVRPGKLIPVDSEHSAIFQCLAGVPASQLARIWLTCSGGPFYGKTTHELRDVTAEQALKHPNWRMGPKITIDSATLMNKGFEVLEAHHLFGVPVDDITVLIQRQSSIHSMIENTDGSVIAQLGPSDMRNPIQYAFSYPERWDPPAKPLDFCQMAPLEFGKPDEKTFRCLALAREAGRLGGSVPCVVNAANEIANLAFRQGRISFLHIADVVEHVMNRMDAQALTSLEQALELDQQARKLATEYTHEVAL</sequence>
<evidence type="ECO:0000256" key="3">
    <source>
        <dbReference type="ARBA" id="ARBA00022723"/>
    </source>
</evidence>
<feature type="domain" description="1-deoxy-D-xylulose 5-phosphate reductoisomerase N-terminal" evidence="10">
    <location>
        <begin position="28"/>
        <end position="175"/>
    </location>
</feature>
<reference evidence="14" key="1">
    <citation type="submission" date="2016-01" db="EMBL/GenBank/DDBJ databases">
        <authorList>
            <person name="Mitreva M."/>
            <person name="Pepin K.H."/>
            <person name="Mihindukulasuriya K.A."/>
            <person name="Fulton R."/>
            <person name="Fronick C."/>
            <person name="O'Laughlin M."/>
            <person name="Miner T."/>
            <person name="Herter B."/>
            <person name="Rosa B.A."/>
            <person name="Cordes M."/>
            <person name="Tomlinson C."/>
            <person name="Wollam A."/>
            <person name="Palsikar V.B."/>
            <person name="Mardis E.R."/>
            <person name="Wilson R.K."/>
        </authorList>
    </citation>
    <scope>NUCLEOTIDE SEQUENCE [LARGE SCALE GENOMIC DNA]</scope>
    <source>
        <strain evidence="14">DNF00019</strain>
    </source>
</reference>
<evidence type="ECO:0000256" key="8">
    <source>
        <dbReference type="ARBA" id="ARBA00048543"/>
    </source>
</evidence>
<dbReference type="FunFam" id="3.40.50.720:FF:000045">
    <property type="entry name" value="1-deoxy-D-xylulose 5-phosphate reductoisomerase"/>
    <property type="match status" value="1"/>
</dbReference>
<feature type="binding site" evidence="9">
    <location>
        <position position="193"/>
    </location>
    <ligand>
        <name>Mn(2+)</name>
        <dbReference type="ChEBI" id="CHEBI:29035"/>
    </ligand>
</feature>
<feature type="binding site" evidence="9">
    <location>
        <position position="169"/>
    </location>
    <ligand>
        <name>NADPH</name>
        <dbReference type="ChEBI" id="CHEBI:57783"/>
    </ligand>
</feature>
<evidence type="ECO:0000259" key="11">
    <source>
        <dbReference type="Pfam" id="PF08436"/>
    </source>
</evidence>
<keyword evidence="14" id="KW-1185">Reference proteome</keyword>
<feature type="domain" description="DXP reductoisomerase C-terminal" evidence="12">
    <location>
        <begin position="302"/>
        <end position="418"/>
    </location>
</feature>
<evidence type="ECO:0000256" key="9">
    <source>
        <dbReference type="HAMAP-Rule" id="MF_00183"/>
    </source>
</evidence>
<dbReference type="Gene3D" id="1.10.1740.10">
    <property type="match status" value="1"/>
</dbReference>
<feature type="binding site" evidence="9">
    <location>
        <position position="258"/>
    </location>
    <ligand>
        <name>1-deoxy-D-xylulose 5-phosphate</name>
        <dbReference type="ChEBI" id="CHEBI:57792"/>
    </ligand>
</feature>
<feature type="binding site" evidence="9">
    <location>
        <position position="262"/>
    </location>
    <ligand>
        <name>1-deoxy-D-xylulose 5-phosphate</name>
        <dbReference type="ChEBI" id="CHEBI:57792"/>
    </ligand>
</feature>
<comment type="function">
    <text evidence="9">Catalyzes the NADPH-dependent rearrangement and reduction of 1-deoxy-D-xylulose-5-phosphate (DXP) to 2-C-methyl-D-erythritol 4-phosphate (MEP).</text>
</comment>
<feature type="binding site" evidence="9">
    <location>
        <position position="246"/>
    </location>
    <ligand>
        <name>NADPH</name>
        <dbReference type="ChEBI" id="CHEBI:57783"/>
    </ligand>
</feature>
<dbReference type="NCBIfam" id="TIGR00243">
    <property type="entry name" value="Dxr"/>
    <property type="match status" value="1"/>
</dbReference>
<keyword evidence="3 9" id="KW-0479">Metal-binding</keyword>
<feature type="binding site" evidence="9">
    <location>
        <position position="191"/>
    </location>
    <ligand>
        <name>Mn(2+)</name>
        <dbReference type="ChEBI" id="CHEBI:29035"/>
    </ligand>
</feature>
<evidence type="ECO:0000256" key="7">
    <source>
        <dbReference type="ARBA" id="ARBA00023229"/>
    </source>
</evidence>
<dbReference type="Pfam" id="PF13288">
    <property type="entry name" value="DXPR_C"/>
    <property type="match status" value="1"/>
</dbReference>
<feature type="binding site" evidence="9">
    <location>
        <position position="167"/>
    </location>
    <ligand>
        <name>NADPH</name>
        <dbReference type="ChEBI" id="CHEBI:57783"/>
    </ligand>
</feature>
<dbReference type="GO" id="GO:0030145">
    <property type="term" value="F:manganese ion binding"/>
    <property type="evidence" value="ECO:0007669"/>
    <property type="project" value="TreeGrafter"/>
</dbReference>
<dbReference type="PANTHER" id="PTHR30525">
    <property type="entry name" value="1-DEOXY-D-XYLULOSE 5-PHOSPHATE REDUCTOISOMERASE"/>
    <property type="match status" value="1"/>
</dbReference>